<keyword evidence="1" id="KW-0472">Membrane</keyword>
<dbReference type="RefSeq" id="WP_215608634.1">
    <property type="nucleotide sequence ID" value="NZ_JADOES010000013.1"/>
</dbReference>
<dbReference type="NCBIfam" id="TIGR02532">
    <property type="entry name" value="IV_pilin_GFxxxE"/>
    <property type="match status" value="1"/>
</dbReference>
<name>A0A947GHF8_9CYAN</name>
<protein>
    <submittedName>
        <fullName evidence="2">Prepilin-type N-terminal cleavage/methylation domain-containing protein</fullName>
    </submittedName>
</protein>
<dbReference type="Proteomes" id="UP000717364">
    <property type="component" value="Unassembled WGS sequence"/>
</dbReference>
<evidence type="ECO:0000313" key="2">
    <source>
        <dbReference type="EMBL" id="MBT9315565.1"/>
    </source>
</evidence>
<dbReference type="Pfam" id="PF07963">
    <property type="entry name" value="N_methyl"/>
    <property type="match status" value="1"/>
</dbReference>
<gene>
    <name evidence="2" type="ORF">IXB50_09025</name>
</gene>
<feature type="transmembrane region" description="Helical" evidence="1">
    <location>
        <begin position="31"/>
        <end position="53"/>
    </location>
</feature>
<evidence type="ECO:0000313" key="3">
    <source>
        <dbReference type="Proteomes" id="UP000717364"/>
    </source>
</evidence>
<organism evidence="2 3">
    <name type="scientific">Leptothoe spongobia TAU-MAC 1115</name>
    <dbReference type="NCBI Taxonomy" id="1967444"/>
    <lineage>
        <taxon>Bacteria</taxon>
        <taxon>Bacillati</taxon>
        <taxon>Cyanobacteriota</taxon>
        <taxon>Cyanophyceae</taxon>
        <taxon>Nodosilineales</taxon>
        <taxon>Cymatolegaceae</taxon>
        <taxon>Leptothoe</taxon>
        <taxon>Leptothoe spongobia</taxon>
    </lineage>
</organism>
<sequence>MSWKLRRRRLLGDLLKNHHQARHKGFTLTELLVTTAIAGIVVSGLLAVVVNVLRVDQREVRLSRVQQDTQRALDYISNDLQEAVYVYPDPSGVRALLNDPNMPNSAGSTDVLAFWRPTEIPEADIADTVAACQTDNPTLGATGCEELLTRRAEYSLVVYIHAPFDNALVWEGQSRLIRYELPRYGRSGGALVERAGYVDPSSAAATGQVNDFENWAPSAAVDGTDDVLVDYISLPVSTATVGATAVDCDAITGIPATYVPSPPDAAQGTGFFACVRDPDVDNSSLSAVDLRARLAAGATFRGAQDVFLFVSGDAQPADGNDFTRATLNPANDLSKLPILSRQTQVRGVVDRGTSL</sequence>
<evidence type="ECO:0000256" key="1">
    <source>
        <dbReference type="SAM" id="Phobius"/>
    </source>
</evidence>
<accession>A0A947GHF8</accession>
<reference evidence="2" key="2">
    <citation type="journal article" date="2021" name="Mar. Drugs">
        <title>Genome Reduction and Secondary Metabolism of the Marine Sponge-Associated Cyanobacterium Leptothoe.</title>
        <authorList>
            <person name="Konstantinou D."/>
            <person name="Popin R.V."/>
            <person name="Fewer D.P."/>
            <person name="Sivonen K."/>
            <person name="Gkelis S."/>
        </authorList>
    </citation>
    <scope>NUCLEOTIDE SEQUENCE</scope>
    <source>
        <strain evidence="2">TAU-MAC 1115</strain>
    </source>
</reference>
<keyword evidence="1" id="KW-1133">Transmembrane helix</keyword>
<dbReference type="InterPro" id="IPR012902">
    <property type="entry name" value="N_methyl_site"/>
</dbReference>
<dbReference type="AlphaFoldDB" id="A0A947GHF8"/>
<reference evidence="2" key="1">
    <citation type="submission" date="2020-11" db="EMBL/GenBank/DDBJ databases">
        <authorList>
            <person name="Konstantinou D."/>
            <person name="Gkelis S."/>
            <person name="Popin R."/>
            <person name="Fewer D."/>
            <person name="Sivonen K."/>
        </authorList>
    </citation>
    <scope>NUCLEOTIDE SEQUENCE</scope>
    <source>
        <strain evidence="2">TAU-MAC 1115</strain>
    </source>
</reference>
<keyword evidence="3" id="KW-1185">Reference proteome</keyword>
<comment type="caution">
    <text evidence="2">The sequence shown here is derived from an EMBL/GenBank/DDBJ whole genome shotgun (WGS) entry which is preliminary data.</text>
</comment>
<dbReference type="EMBL" id="JADOES010000013">
    <property type="protein sequence ID" value="MBT9315565.1"/>
    <property type="molecule type" value="Genomic_DNA"/>
</dbReference>
<keyword evidence="1" id="KW-0812">Transmembrane</keyword>
<proteinExistence type="predicted"/>